<evidence type="ECO:0000313" key="1">
    <source>
        <dbReference type="EMBL" id="REJ06213.1"/>
    </source>
</evidence>
<name>A0A371NUR4_9MICO</name>
<sequence>MDWIGDPAIGDWLRERLDDDLGVVPRGFTAYARILHPAQVRSLPDRAVPTSAEWERMPEAEREILFDRLVDEPATWAEAADAFGTALHPLAQWRRIVRTPPEEDWNLRIAPDGREFTSPDEGVIGPDLFAAIAQHLAAHTATPDAGVAAVWEGWGGLVGFFGESPSRAFFQLGAEPAHERMLQQSIHDPFNNPFRKPAWQPGILSDEISKAPRLELPGREYVTFTAGASSFADPAWVTGAPWRDRPAEEHGFAVSAQHPNLLWPEDHAWVMVSEIDFDSTIVAGSAALIDALIADPALEAFAIAEDADLTWDGDEVNG</sequence>
<accession>A0A371NUR4</accession>
<dbReference type="EMBL" id="QUAB01000037">
    <property type="protein sequence ID" value="REJ06213.1"/>
    <property type="molecule type" value="Genomic_DNA"/>
</dbReference>
<dbReference type="Proteomes" id="UP000262172">
    <property type="component" value="Unassembled WGS sequence"/>
</dbReference>
<dbReference type="OrthoDB" id="2426596at2"/>
<reference evidence="1 2" key="1">
    <citation type="submission" date="2018-08" db="EMBL/GenBank/DDBJ databases">
        <title>Isolation, diversity and antifungal activity of Actinobacteria from cow dung.</title>
        <authorList>
            <person name="Ling L."/>
        </authorList>
    </citation>
    <scope>NUCLEOTIDE SEQUENCE [LARGE SCALE GENOMIC DNA]</scope>
    <source>
        <strain evidence="1 2">NEAU-LLE</strain>
    </source>
</reference>
<protein>
    <submittedName>
        <fullName evidence="1">Uncharacterized protein</fullName>
    </submittedName>
</protein>
<keyword evidence="2" id="KW-1185">Reference proteome</keyword>
<gene>
    <name evidence="1" type="ORF">DY023_06995</name>
</gene>
<evidence type="ECO:0000313" key="2">
    <source>
        <dbReference type="Proteomes" id="UP000262172"/>
    </source>
</evidence>
<proteinExistence type="predicted"/>
<dbReference type="RefSeq" id="WP_116241630.1">
    <property type="nucleotide sequence ID" value="NZ_QUAB01000037.1"/>
</dbReference>
<comment type="caution">
    <text evidence="1">The sequence shown here is derived from an EMBL/GenBank/DDBJ whole genome shotgun (WGS) entry which is preliminary data.</text>
</comment>
<dbReference type="AlphaFoldDB" id="A0A371NUR4"/>
<organism evidence="1 2">
    <name type="scientific">Microbacterium bovistercoris</name>
    <dbReference type="NCBI Taxonomy" id="2293570"/>
    <lineage>
        <taxon>Bacteria</taxon>
        <taxon>Bacillati</taxon>
        <taxon>Actinomycetota</taxon>
        <taxon>Actinomycetes</taxon>
        <taxon>Micrococcales</taxon>
        <taxon>Microbacteriaceae</taxon>
        <taxon>Microbacterium</taxon>
    </lineage>
</organism>